<accession>A0A553V607</accession>
<dbReference type="EMBL" id="VKDB01000001">
    <property type="protein sequence ID" value="TSA87897.1"/>
    <property type="molecule type" value="Genomic_DNA"/>
</dbReference>
<dbReference type="RefSeq" id="WP_143719093.1">
    <property type="nucleotide sequence ID" value="NZ_VKDB01000001.1"/>
</dbReference>
<dbReference type="AlphaFoldDB" id="A0A553V607"/>
<reference evidence="1 2" key="1">
    <citation type="submission" date="2019-07" db="EMBL/GenBank/DDBJ databases">
        <title>Deinococcus detaillus sp. nov., isolated from humus soil in Antarctica.</title>
        <authorList>
            <person name="Zhang K."/>
        </authorList>
    </citation>
    <scope>NUCLEOTIDE SEQUENCE [LARGE SCALE GENOMIC DNA]</scope>
    <source>
        <strain evidence="1 2">H1</strain>
    </source>
</reference>
<protein>
    <submittedName>
        <fullName evidence="1">Uncharacterized protein</fullName>
    </submittedName>
</protein>
<organism evidence="1 2">
    <name type="scientific">Deinococcus detaillensis</name>
    <dbReference type="NCBI Taxonomy" id="2592048"/>
    <lineage>
        <taxon>Bacteria</taxon>
        <taxon>Thermotogati</taxon>
        <taxon>Deinococcota</taxon>
        <taxon>Deinococci</taxon>
        <taxon>Deinococcales</taxon>
        <taxon>Deinococcaceae</taxon>
        <taxon>Deinococcus</taxon>
    </lineage>
</organism>
<dbReference type="Proteomes" id="UP000316092">
    <property type="component" value="Unassembled WGS sequence"/>
</dbReference>
<sequence length="96" mass="9783">MLTAASLPHCAVCGAIVPASMLTGPAACPACAVRSMAEAAAADHLTALLTPIIQQWAAHWVEAGLSSSTLASLLELEGNQWAFTDPLGSLNTQPPC</sequence>
<name>A0A553V607_9DEIO</name>
<comment type="caution">
    <text evidence="1">The sequence shown here is derived from an EMBL/GenBank/DDBJ whole genome shotgun (WGS) entry which is preliminary data.</text>
</comment>
<gene>
    <name evidence="1" type="ORF">FNU79_01230</name>
</gene>
<evidence type="ECO:0000313" key="2">
    <source>
        <dbReference type="Proteomes" id="UP000316092"/>
    </source>
</evidence>
<evidence type="ECO:0000313" key="1">
    <source>
        <dbReference type="EMBL" id="TSA87897.1"/>
    </source>
</evidence>
<dbReference type="OrthoDB" id="9889704at2"/>
<proteinExistence type="predicted"/>
<keyword evidence="2" id="KW-1185">Reference proteome</keyword>